<sequence length="89" mass="9613">MSYVRMEIAMSMICFGGIISSGMTTPAGMTIPAGMTNDSGGEHDSGRNDERLRQGTRLRPEIGELQTEETPKWASSGMFAGRCTSISTY</sequence>
<dbReference type="Proteomes" id="UP000292957">
    <property type="component" value="Unassembled WGS sequence"/>
</dbReference>
<feature type="region of interest" description="Disordered" evidence="1">
    <location>
        <begin position="29"/>
        <end position="51"/>
    </location>
</feature>
<dbReference type="AlphaFoldDB" id="A0A4Q9MKQ7"/>
<gene>
    <name evidence="2" type="ORF">BD311DRAFT_760610</name>
</gene>
<name>A0A4Q9MKQ7_9APHY</name>
<reference evidence="2" key="1">
    <citation type="submission" date="2019-01" db="EMBL/GenBank/DDBJ databases">
        <title>Draft genome sequences of three monokaryotic isolates of the white-rot basidiomycete fungus Dichomitus squalens.</title>
        <authorList>
            <consortium name="DOE Joint Genome Institute"/>
            <person name="Lopez S.C."/>
            <person name="Andreopoulos B."/>
            <person name="Pangilinan J."/>
            <person name="Lipzen A."/>
            <person name="Riley R."/>
            <person name="Ahrendt S."/>
            <person name="Ng V."/>
            <person name="Barry K."/>
            <person name="Daum C."/>
            <person name="Grigoriev I.V."/>
            <person name="Hilden K.S."/>
            <person name="Makela M.R."/>
            <person name="de Vries R.P."/>
        </authorList>
    </citation>
    <scope>NUCLEOTIDE SEQUENCE [LARGE SCALE GENOMIC DNA]</scope>
    <source>
        <strain evidence="2">OM18370.1</strain>
    </source>
</reference>
<protein>
    <submittedName>
        <fullName evidence="2">Uncharacterized protein</fullName>
    </submittedName>
</protein>
<proteinExistence type="predicted"/>
<accession>A0A4Q9MKQ7</accession>
<feature type="compositionally biased region" description="Basic and acidic residues" evidence="1">
    <location>
        <begin position="40"/>
        <end position="51"/>
    </location>
</feature>
<evidence type="ECO:0000256" key="1">
    <source>
        <dbReference type="SAM" id="MobiDB-lite"/>
    </source>
</evidence>
<dbReference type="EMBL" id="ML143433">
    <property type="protein sequence ID" value="TBU27368.1"/>
    <property type="molecule type" value="Genomic_DNA"/>
</dbReference>
<organism evidence="2">
    <name type="scientific">Dichomitus squalens</name>
    <dbReference type="NCBI Taxonomy" id="114155"/>
    <lineage>
        <taxon>Eukaryota</taxon>
        <taxon>Fungi</taxon>
        <taxon>Dikarya</taxon>
        <taxon>Basidiomycota</taxon>
        <taxon>Agaricomycotina</taxon>
        <taxon>Agaricomycetes</taxon>
        <taxon>Polyporales</taxon>
        <taxon>Polyporaceae</taxon>
        <taxon>Dichomitus</taxon>
    </lineage>
</organism>
<evidence type="ECO:0000313" key="2">
    <source>
        <dbReference type="EMBL" id="TBU27368.1"/>
    </source>
</evidence>